<name>A0A0B1TE42_OESDE</name>
<evidence type="ECO:0008006" key="3">
    <source>
        <dbReference type="Google" id="ProtNLM"/>
    </source>
</evidence>
<dbReference type="OrthoDB" id="5773536at2759"/>
<evidence type="ECO:0000313" key="2">
    <source>
        <dbReference type="Proteomes" id="UP000053660"/>
    </source>
</evidence>
<sequence length="131" mass="14183">SGLAGSTPQLHLPHGHFTSYGSSFPSAAGISSALELSPMDFASDAMSSGMDFAALIGEGEELVRKPKDAVTCQICGLKVSNQRSSLVYHANTKHIKLNLYQCAVCQKTWQTIAKSDVLKHVKVTFRCFYCI</sequence>
<dbReference type="AlphaFoldDB" id="A0A0B1TE42"/>
<dbReference type="Proteomes" id="UP000053660">
    <property type="component" value="Unassembled WGS sequence"/>
</dbReference>
<dbReference type="Gene3D" id="3.30.160.60">
    <property type="entry name" value="Classic Zinc Finger"/>
    <property type="match status" value="1"/>
</dbReference>
<keyword evidence="2" id="KW-1185">Reference proteome</keyword>
<proteinExistence type="predicted"/>
<organism evidence="1 2">
    <name type="scientific">Oesophagostomum dentatum</name>
    <name type="common">Nodular worm</name>
    <dbReference type="NCBI Taxonomy" id="61180"/>
    <lineage>
        <taxon>Eukaryota</taxon>
        <taxon>Metazoa</taxon>
        <taxon>Ecdysozoa</taxon>
        <taxon>Nematoda</taxon>
        <taxon>Chromadorea</taxon>
        <taxon>Rhabditida</taxon>
        <taxon>Rhabditina</taxon>
        <taxon>Rhabditomorpha</taxon>
        <taxon>Strongyloidea</taxon>
        <taxon>Strongylidae</taxon>
        <taxon>Oesophagostomum</taxon>
    </lineage>
</organism>
<dbReference type="EMBL" id="KN549838">
    <property type="protein sequence ID" value="KHJ95823.1"/>
    <property type="molecule type" value="Genomic_DNA"/>
</dbReference>
<gene>
    <name evidence="1" type="ORF">OESDEN_04228</name>
</gene>
<reference evidence="1 2" key="1">
    <citation type="submission" date="2014-03" db="EMBL/GenBank/DDBJ databases">
        <title>Draft genome of the hookworm Oesophagostomum dentatum.</title>
        <authorList>
            <person name="Mitreva M."/>
        </authorList>
    </citation>
    <scope>NUCLEOTIDE SEQUENCE [LARGE SCALE GENOMIC DNA]</scope>
    <source>
        <strain evidence="1 2">OD-Hann</strain>
    </source>
</reference>
<protein>
    <recommendedName>
        <fullName evidence="3">Zinc finger, C2H2 type</fullName>
    </recommendedName>
</protein>
<accession>A0A0B1TE42</accession>
<feature type="non-terminal residue" evidence="1">
    <location>
        <position position="1"/>
    </location>
</feature>
<evidence type="ECO:0000313" key="1">
    <source>
        <dbReference type="EMBL" id="KHJ95823.1"/>
    </source>
</evidence>